<reference evidence="2" key="1">
    <citation type="submission" date="2023-08" db="EMBL/GenBank/DDBJ databases">
        <authorList>
            <person name="Alioto T."/>
            <person name="Alioto T."/>
            <person name="Gomez Garrido J."/>
        </authorList>
    </citation>
    <scope>NUCLEOTIDE SEQUENCE</scope>
</reference>
<dbReference type="Proteomes" id="UP001162480">
    <property type="component" value="Chromosome 5"/>
</dbReference>
<evidence type="ECO:0000313" key="2">
    <source>
        <dbReference type="EMBL" id="CAI9722594.1"/>
    </source>
</evidence>
<organism evidence="2 3">
    <name type="scientific">Octopus vulgaris</name>
    <name type="common">Common octopus</name>
    <dbReference type="NCBI Taxonomy" id="6645"/>
    <lineage>
        <taxon>Eukaryota</taxon>
        <taxon>Metazoa</taxon>
        <taxon>Spiralia</taxon>
        <taxon>Lophotrochozoa</taxon>
        <taxon>Mollusca</taxon>
        <taxon>Cephalopoda</taxon>
        <taxon>Coleoidea</taxon>
        <taxon>Octopodiformes</taxon>
        <taxon>Octopoda</taxon>
        <taxon>Incirrata</taxon>
        <taxon>Octopodidae</taxon>
        <taxon>Octopus</taxon>
    </lineage>
</organism>
<feature type="chain" id="PRO_5041347871" evidence="1">
    <location>
        <begin position="22"/>
        <end position="123"/>
    </location>
</feature>
<dbReference type="AlphaFoldDB" id="A0AA36AVP8"/>
<proteinExistence type="predicted"/>
<keyword evidence="3" id="KW-1185">Reference proteome</keyword>
<evidence type="ECO:0000313" key="3">
    <source>
        <dbReference type="Proteomes" id="UP001162480"/>
    </source>
</evidence>
<gene>
    <name evidence="2" type="ORF">OCTVUL_1B018975</name>
</gene>
<dbReference type="EMBL" id="OX597818">
    <property type="protein sequence ID" value="CAI9722594.1"/>
    <property type="molecule type" value="Genomic_DNA"/>
</dbReference>
<evidence type="ECO:0000256" key="1">
    <source>
        <dbReference type="SAM" id="SignalP"/>
    </source>
</evidence>
<feature type="signal peptide" evidence="1">
    <location>
        <begin position="1"/>
        <end position="21"/>
    </location>
</feature>
<accession>A0AA36AVP8</accession>
<protein>
    <submittedName>
        <fullName evidence="2">Uncharacterized protein</fullName>
    </submittedName>
</protein>
<sequence>MGASCIILIRVISNCIVGICTEDYYASISETLDNVDGGYATILSEPSTVEKQYAEISEPKCLEMKQRNMDGDYVNISKKTGVVEEQSAEVSEPKYLEMEKRDMDGTYINVSKKPADSHCEKKH</sequence>
<name>A0AA36AVP8_OCTVU</name>
<keyword evidence="1" id="KW-0732">Signal</keyword>